<evidence type="ECO:0000256" key="5">
    <source>
        <dbReference type="ARBA" id="ARBA00022450"/>
    </source>
</evidence>
<dbReference type="RefSeq" id="WP_089252337.1">
    <property type="nucleotide sequence ID" value="NZ_FZOW01000028.1"/>
</dbReference>
<dbReference type="InterPro" id="IPR042099">
    <property type="entry name" value="ANL_N_sf"/>
</dbReference>
<comment type="cofactor">
    <cofactor evidence="1">
        <name>pantetheine 4'-phosphate</name>
        <dbReference type="ChEBI" id="CHEBI:47942"/>
    </cofactor>
</comment>
<dbReference type="Pfam" id="PF00668">
    <property type="entry name" value="Condensation"/>
    <property type="match status" value="1"/>
</dbReference>
<dbReference type="InterPro" id="IPR057737">
    <property type="entry name" value="Condensation_MtbB-like"/>
</dbReference>
<dbReference type="SUPFAM" id="SSF52777">
    <property type="entry name" value="CoA-dependent acyltransferases"/>
    <property type="match status" value="2"/>
</dbReference>
<dbReference type="FunFam" id="3.30.559.30:FF:000006">
    <property type="entry name" value="Yersiniabactin polyketide/non-ribosomal peptide synthetase"/>
    <property type="match status" value="1"/>
</dbReference>
<dbReference type="InterPro" id="IPR000873">
    <property type="entry name" value="AMP-dep_synth/lig_dom"/>
</dbReference>
<comment type="similarity">
    <text evidence="3">Belongs to the ATP-dependent AMP-binding enzyme family. MbtB subfamily.</text>
</comment>
<dbReference type="GO" id="GO:0008610">
    <property type="term" value="P:lipid biosynthetic process"/>
    <property type="evidence" value="ECO:0007669"/>
    <property type="project" value="UniProtKB-ARBA"/>
</dbReference>
<dbReference type="GO" id="GO:0031177">
    <property type="term" value="F:phosphopantetheine binding"/>
    <property type="evidence" value="ECO:0007669"/>
    <property type="project" value="TreeGrafter"/>
</dbReference>
<dbReference type="InterPro" id="IPR045851">
    <property type="entry name" value="AMP-bd_C_sf"/>
</dbReference>
<dbReference type="InterPro" id="IPR009081">
    <property type="entry name" value="PP-bd_ACP"/>
</dbReference>
<dbReference type="EMBL" id="FZOW01000028">
    <property type="protein sequence ID" value="SNT49294.1"/>
    <property type="molecule type" value="Genomic_DNA"/>
</dbReference>
<evidence type="ECO:0000259" key="9">
    <source>
        <dbReference type="PROSITE" id="PS50075"/>
    </source>
</evidence>
<accession>A0A239N4B9</accession>
<dbReference type="CDD" id="cd19535">
    <property type="entry name" value="Cyc_NRPS"/>
    <property type="match status" value="1"/>
</dbReference>
<gene>
    <name evidence="10" type="ORF">SAMN05421642_12823</name>
</gene>
<dbReference type="InterPro" id="IPR001242">
    <property type="entry name" value="Condensation_dom"/>
</dbReference>
<dbReference type="PANTHER" id="PTHR45527:SF10">
    <property type="entry name" value="PYOCHELIN SYNTHASE PCHF"/>
    <property type="match status" value="1"/>
</dbReference>
<keyword evidence="6" id="KW-0597">Phosphoprotein</keyword>
<dbReference type="AlphaFoldDB" id="A0A239N4B9"/>
<dbReference type="FunFam" id="3.40.50.12780:FF:000012">
    <property type="entry name" value="Non-ribosomal peptide synthetase"/>
    <property type="match status" value="1"/>
</dbReference>
<dbReference type="Gene3D" id="3.40.50.12780">
    <property type="entry name" value="N-terminal domain of ligase-like"/>
    <property type="match status" value="1"/>
</dbReference>
<organism evidence="10 11">
    <name type="scientific">Rhodococcoides kyotonense</name>
    <dbReference type="NCBI Taxonomy" id="398843"/>
    <lineage>
        <taxon>Bacteria</taxon>
        <taxon>Bacillati</taxon>
        <taxon>Actinomycetota</taxon>
        <taxon>Actinomycetes</taxon>
        <taxon>Mycobacteriales</taxon>
        <taxon>Nocardiaceae</taxon>
        <taxon>Rhodococcoides</taxon>
    </lineage>
</organism>
<dbReference type="Gene3D" id="3.30.559.30">
    <property type="entry name" value="Nonribosomal peptide synthetase, condensation domain"/>
    <property type="match status" value="1"/>
</dbReference>
<evidence type="ECO:0000256" key="3">
    <source>
        <dbReference type="ARBA" id="ARBA00007380"/>
    </source>
</evidence>
<dbReference type="GO" id="GO:0044550">
    <property type="term" value="P:secondary metabolite biosynthetic process"/>
    <property type="evidence" value="ECO:0007669"/>
    <property type="project" value="TreeGrafter"/>
</dbReference>
<dbReference type="Pfam" id="PF00501">
    <property type="entry name" value="AMP-binding"/>
    <property type="match status" value="1"/>
</dbReference>
<dbReference type="FunFam" id="3.30.559.10:FF:000023">
    <property type="entry name" value="Non-ribosomal peptide synthetase"/>
    <property type="match status" value="1"/>
</dbReference>
<dbReference type="UniPathway" id="UPA00011"/>
<evidence type="ECO:0000256" key="4">
    <source>
        <dbReference type="ARBA" id="ARBA00016743"/>
    </source>
</evidence>
<comment type="pathway">
    <text evidence="2">Siderophore biosynthesis; mycobactin biosynthesis.</text>
</comment>
<dbReference type="SUPFAM" id="SSF56801">
    <property type="entry name" value="Acetyl-CoA synthetase-like"/>
    <property type="match status" value="1"/>
</dbReference>
<proteinExistence type="inferred from homology"/>
<evidence type="ECO:0000256" key="2">
    <source>
        <dbReference type="ARBA" id="ARBA00005102"/>
    </source>
</evidence>
<evidence type="ECO:0000313" key="10">
    <source>
        <dbReference type="EMBL" id="SNT49294.1"/>
    </source>
</evidence>
<reference evidence="11" key="1">
    <citation type="submission" date="2017-06" db="EMBL/GenBank/DDBJ databases">
        <authorList>
            <person name="Varghese N."/>
            <person name="Submissions S."/>
        </authorList>
    </citation>
    <scope>NUCLEOTIDE SEQUENCE [LARGE SCALE GENOMIC DNA]</scope>
    <source>
        <strain evidence="11">JCM 23211</strain>
    </source>
</reference>
<evidence type="ECO:0000256" key="7">
    <source>
        <dbReference type="ARBA" id="ARBA00022598"/>
    </source>
</evidence>
<protein>
    <recommendedName>
        <fullName evidence="4">Phenyloxazoline synthase MbtB</fullName>
    </recommendedName>
    <alternativeName>
        <fullName evidence="8">Mycobactin synthetase protein B</fullName>
    </alternativeName>
</protein>
<dbReference type="InterPro" id="IPR023213">
    <property type="entry name" value="CAT-like_dom_sf"/>
</dbReference>
<dbReference type="NCBIfam" id="TIGR01733">
    <property type="entry name" value="AA-adenyl-dom"/>
    <property type="match status" value="1"/>
</dbReference>
<feature type="domain" description="Carrier" evidence="9">
    <location>
        <begin position="1"/>
        <end position="74"/>
    </location>
</feature>
<dbReference type="Gene3D" id="3.30.300.30">
    <property type="match status" value="1"/>
</dbReference>
<dbReference type="PROSITE" id="PS00455">
    <property type="entry name" value="AMP_BINDING"/>
    <property type="match status" value="1"/>
</dbReference>
<keyword evidence="5" id="KW-0596">Phosphopantetheine</keyword>
<dbReference type="Proteomes" id="UP000198327">
    <property type="component" value="Unassembled WGS sequence"/>
</dbReference>
<dbReference type="InterPro" id="IPR036736">
    <property type="entry name" value="ACP-like_sf"/>
</dbReference>
<dbReference type="InterPro" id="IPR010071">
    <property type="entry name" value="AA_adenyl_dom"/>
</dbReference>
<keyword evidence="11" id="KW-1185">Reference proteome</keyword>
<dbReference type="GO" id="GO:0005737">
    <property type="term" value="C:cytoplasm"/>
    <property type="evidence" value="ECO:0007669"/>
    <property type="project" value="TreeGrafter"/>
</dbReference>
<dbReference type="PROSITE" id="PS50075">
    <property type="entry name" value="CARRIER"/>
    <property type="match status" value="2"/>
</dbReference>
<sequence>MITRDDVRAMVSEEIGVDPGSFADDDNLVELGMHSLKLMKVAGRWRKLGHQVNYSELVLAPTVEAWAALLGVAETQPIAALPAADDEPEFGLATMQHAYWVGRQSGQSLGGVAAHLYVEFDGADIDVDRLARAVRRVIERHDMLRVAFTDNGTQRILSEAPAQVWSVQDLSGLEPGAVTQALADTREAKSHQFMDVAAGQVVDFSVSVLPDGRHRVHVDVDMLAADAMSYRRILADLADLYVSDADALAPIDYTYRRYLADKARAADRSTIERDRTWWDDRIDTLPDVPALPTIPEAERTDVGRSVRVHHRFDAAQKQRLHDVAFGHGLTPAVVLGGLFCEVLAEWSSSQQLLLNVPLFNREQLHPDVDRVVGDFTNSVLLDVDLTDAHSALSRARRFQHILHTASSHSAYEGLEVLRDIGRHRGSPITPSVVFTSGLGLGELFSDTVTDVFGDPVWILSQGPQVDLDAQVVEIGGGILINWDVRRDALPAGVVETMFARYVDMIENALAPEYDWTATTPAVLPVEQSRRRNQANAGVTAELPARTLHDRFFDLAAIRPERRALRWGEDDSYSYGDLAADALRVAASLTATGVVPGDTVAVVVPKGHRQVVAVLGVLAAGGVYLPVGIDQPVERKAKILERGDVRIAIADDGVELPAPARRLDFSDALRATPAVARATVAPNALAYVLFTSGSTGEPKGVEVSHSAAAATIDAITGHVDLTDDDCLIGLSALEFDLSVFDIFATLGLGGTLACVDASMSRDAHAWSTMIRRFGVTVVNAAPGLITMLADTASADDIARLRVILTGGDRVDAAVARRLRTSVPGLRFIGLGGTTETAIHSTICEVTDESPNWTYVPYGVPMNGVACRVVNSRGEDCPDWVRGEIWIGGRGVAQGYRGDPDRTSDRFVTYEGQRWYRTGDMGRYLPDGTLDFLGRADHQVKIRGYRVELGEIEVAMKRLSGVETAVAAVVGIGTSARLVAAAHGTGLVAEELLEGLSVLLPDYMIPESVDVLDTVPVTGNGKVDRAAILAILRDSTDGTVRNSYVPPGDDVEAALAYLMEQILEVESLGVETDFFEAGGNSIMATIFVAKVRGMLLVPAVTISDVFDARTVRALAARLRTQDRSEQLEQVAGILVDIAGIATGSATELTTQS</sequence>
<keyword evidence="7" id="KW-0436">Ligase</keyword>
<evidence type="ECO:0000256" key="1">
    <source>
        <dbReference type="ARBA" id="ARBA00001957"/>
    </source>
</evidence>
<evidence type="ECO:0000313" key="11">
    <source>
        <dbReference type="Proteomes" id="UP000198327"/>
    </source>
</evidence>
<feature type="domain" description="Carrier" evidence="9">
    <location>
        <begin position="1044"/>
        <end position="1120"/>
    </location>
</feature>
<dbReference type="Pfam" id="PF00550">
    <property type="entry name" value="PP-binding"/>
    <property type="match status" value="2"/>
</dbReference>
<dbReference type="InterPro" id="IPR020845">
    <property type="entry name" value="AMP-binding_CS"/>
</dbReference>
<dbReference type="SUPFAM" id="SSF47336">
    <property type="entry name" value="ACP-like"/>
    <property type="match status" value="2"/>
</dbReference>
<dbReference type="PANTHER" id="PTHR45527">
    <property type="entry name" value="NONRIBOSOMAL PEPTIDE SYNTHETASE"/>
    <property type="match status" value="1"/>
</dbReference>
<evidence type="ECO:0000256" key="6">
    <source>
        <dbReference type="ARBA" id="ARBA00022553"/>
    </source>
</evidence>
<dbReference type="Gene3D" id="3.30.559.10">
    <property type="entry name" value="Chloramphenicol acetyltransferase-like domain"/>
    <property type="match status" value="1"/>
</dbReference>
<dbReference type="Gene3D" id="1.10.1200.10">
    <property type="entry name" value="ACP-like"/>
    <property type="match status" value="2"/>
</dbReference>
<dbReference type="OrthoDB" id="2472181at2"/>
<evidence type="ECO:0000256" key="8">
    <source>
        <dbReference type="ARBA" id="ARBA00033440"/>
    </source>
</evidence>
<dbReference type="GO" id="GO:0043041">
    <property type="term" value="P:amino acid activation for nonribosomal peptide biosynthetic process"/>
    <property type="evidence" value="ECO:0007669"/>
    <property type="project" value="TreeGrafter"/>
</dbReference>
<name>A0A239N4B9_9NOCA</name>
<dbReference type="GO" id="GO:0016874">
    <property type="term" value="F:ligase activity"/>
    <property type="evidence" value="ECO:0007669"/>
    <property type="project" value="UniProtKB-KW"/>
</dbReference>